<evidence type="ECO:0000313" key="10">
    <source>
        <dbReference type="Proteomes" id="UP000827721"/>
    </source>
</evidence>
<dbReference type="InterPro" id="IPR056527">
    <property type="entry name" value="WD40_RFWD3"/>
</dbReference>
<sequence length="788" mass="88172">MANPDPSSHLLERLRGEQLQTVNEQFIAEEDLIDFEETSDDDDDDEEDEDDEEEEEEEEESPTRVSDSGRESVRDGEKRRRVEKGGESCWLSGIESGDCSQGQGSSQWNRTEIDGLFCPICMDAWTDDGDHHIRFCGSFCCGVFMICPQCNRKCSLKDVRKLFASRIVAVDEESQKRIQFLEAKCAYLEKKGSDCVQCEKQAEWRKRETELDLKIQHLEKECKTLKSQTAEILTIVRQNFPLGSSNQVPAFVQSSVGGDGENRQRLERGGDCCSLSGIESGEGSQGSQWNRGEIDGLFCPICMDVWTNNGDHHISCLPCGHIYGFTCIKRWLQQGRSSGKCPQCNLKCSLKDVRKLFASQIIAVDEESQKRIRFLEAKCASLEKKGADWCKKEANWQKKEAELHLQVQQLEKRTVILEHLLGDRQSRQSGFVADVGGFQRQSEELSVNGARLFDVDASSQILLMARRLPGIAGTHLLTKTSLIHPHESEDILLPPSTKAIKDLHFSPFNHNLALLASLGKKLSILSMGSNNVIQNYALPAAAWSCSWDCSSAHYLYAGLQNGMILVFDMRQTTRPVESLKGPTCNPIHTIHSLLHDSTFPSGVRTLLSASSVGVQHWDFGDAEMRSYLVPETENQGVCISLAYCPSSDDIVASFRPRIEMFSEIAVSQTLLTPSPLIGQGILGSRVLLKKEASNRYQNSGSLPTIVNDIRLPKSTIIDIENQKRLFASAEEVTNELTLHELPSFSTVQYLESRNHPIRDVKYINYNSQGLLSCLSEDALQFYTATCLS</sequence>
<feature type="compositionally biased region" description="Acidic residues" evidence="7">
    <location>
        <begin position="27"/>
        <end position="60"/>
    </location>
</feature>
<feature type="domain" description="RING-type" evidence="8">
    <location>
        <begin position="299"/>
        <end position="345"/>
    </location>
</feature>
<name>A0ABQ8HAL0_9ROSI</name>
<organism evidence="9 10">
    <name type="scientific">Xanthoceras sorbifolium</name>
    <dbReference type="NCBI Taxonomy" id="99658"/>
    <lineage>
        <taxon>Eukaryota</taxon>
        <taxon>Viridiplantae</taxon>
        <taxon>Streptophyta</taxon>
        <taxon>Embryophyta</taxon>
        <taxon>Tracheophyta</taxon>
        <taxon>Spermatophyta</taxon>
        <taxon>Magnoliopsida</taxon>
        <taxon>eudicotyledons</taxon>
        <taxon>Gunneridae</taxon>
        <taxon>Pentapetalae</taxon>
        <taxon>rosids</taxon>
        <taxon>malvids</taxon>
        <taxon>Sapindales</taxon>
        <taxon>Sapindaceae</taxon>
        <taxon>Xanthoceroideae</taxon>
        <taxon>Xanthoceras</taxon>
    </lineage>
</organism>
<proteinExistence type="predicted"/>
<reference evidence="9 10" key="1">
    <citation type="submission" date="2021-02" db="EMBL/GenBank/DDBJ databases">
        <title>Plant Genome Project.</title>
        <authorList>
            <person name="Zhang R.-G."/>
        </authorList>
    </citation>
    <scope>NUCLEOTIDE SEQUENCE [LARGE SCALE GENOMIC DNA]</scope>
    <source>
        <tissue evidence="9">Leaves</tissue>
    </source>
</reference>
<evidence type="ECO:0000256" key="5">
    <source>
        <dbReference type="PROSITE-ProRule" id="PRU00175"/>
    </source>
</evidence>
<evidence type="ECO:0000256" key="1">
    <source>
        <dbReference type="ARBA" id="ARBA00000900"/>
    </source>
</evidence>
<dbReference type="EC" id="2.3.2.27" evidence="2"/>
<dbReference type="EMBL" id="JAFEMO010000012">
    <property type="protein sequence ID" value="KAH7553531.1"/>
    <property type="molecule type" value="Genomic_DNA"/>
</dbReference>
<dbReference type="PROSITE" id="PS50089">
    <property type="entry name" value="ZF_RING_2"/>
    <property type="match status" value="1"/>
</dbReference>
<dbReference type="Gene3D" id="2.130.10.10">
    <property type="entry name" value="YVTN repeat-like/Quinoprotein amine dehydrogenase"/>
    <property type="match status" value="1"/>
</dbReference>
<dbReference type="Gene3D" id="3.30.40.10">
    <property type="entry name" value="Zinc/RING finger domain, C3HC4 (zinc finger)"/>
    <property type="match status" value="1"/>
</dbReference>
<comment type="subcellular location">
    <subcellularLocation>
        <location evidence="4">Nucleus</location>
        <location evidence="4">Nuclear body</location>
    </subcellularLocation>
</comment>
<feature type="coiled-coil region" evidence="6">
    <location>
        <begin position="365"/>
        <end position="413"/>
    </location>
</feature>
<keyword evidence="3" id="KW-0853">WD repeat</keyword>
<comment type="catalytic activity">
    <reaction evidence="1">
        <text>S-ubiquitinyl-[E2 ubiquitin-conjugating enzyme]-L-cysteine + [acceptor protein]-L-lysine = [E2 ubiquitin-conjugating enzyme]-L-cysteine + N(6)-ubiquitinyl-[acceptor protein]-L-lysine.</text>
        <dbReference type="EC" id="2.3.2.27"/>
    </reaction>
</comment>
<evidence type="ECO:0000256" key="3">
    <source>
        <dbReference type="ARBA" id="ARBA00022574"/>
    </source>
</evidence>
<feature type="compositionally biased region" description="Basic and acidic residues" evidence="7">
    <location>
        <begin position="67"/>
        <end position="79"/>
    </location>
</feature>
<dbReference type="SUPFAM" id="SSF57850">
    <property type="entry name" value="RING/U-box"/>
    <property type="match status" value="1"/>
</dbReference>
<dbReference type="InterPro" id="IPR001841">
    <property type="entry name" value="Znf_RING"/>
</dbReference>
<dbReference type="InterPro" id="IPR013083">
    <property type="entry name" value="Znf_RING/FYVE/PHD"/>
</dbReference>
<dbReference type="Pfam" id="PF13639">
    <property type="entry name" value="zf-RING_2"/>
    <property type="match status" value="1"/>
</dbReference>
<dbReference type="Proteomes" id="UP000827721">
    <property type="component" value="Unassembled WGS sequence"/>
</dbReference>
<keyword evidence="5" id="KW-0479">Metal-binding</keyword>
<keyword evidence="5" id="KW-0863">Zinc-finger</keyword>
<gene>
    <name evidence="9" type="ORF">JRO89_XS12G0022800</name>
</gene>
<evidence type="ECO:0000256" key="4">
    <source>
        <dbReference type="ARBA" id="ARBA00034306"/>
    </source>
</evidence>
<keyword evidence="5" id="KW-0862">Zinc</keyword>
<evidence type="ECO:0000256" key="6">
    <source>
        <dbReference type="SAM" id="Coils"/>
    </source>
</evidence>
<dbReference type="SMART" id="SM00184">
    <property type="entry name" value="RING"/>
    <property type="match status" value="1"/>
</dbReference>
<comment type="caution">
    <text evidence="9">The sequence shown here is derived from an EMBL/GenBank/DDBJ whole genome shotgun (WGS) entry which is preliminary data.</text>
</comment>
<evidence type="ECO:0000256" key="7">
    <source>
        <dbReference type="SAM" id="MobiDB-lite"/>
    </source>
</evidence>
<dbReference type="InterPro" id="IPR037381">
    <property type="entry name" value="RFWD3"/>
</dbReference>
<evidence type="ECO:0000313" key="9">
    <source>
        <dbReference type="EMBL" id="KAH7553531.1"/>
    </source>
</evidence>
<dbReference type="PANTHER" id="PTHR16047">
    <property type="entry name" value="RFWD3 PROTEIN"/>
    <property type="match status" value="1"/>
</dbReference>
<dbReference type="CDD" id="cd16450">
    <property type="entry name" value="mRING-C3HGC3_RFWD3"/>
    <property type="match status" value="1"/>
</dbReference>
<evidence type="ECO:0000256" key="2">
    <source>
        <dbReference type="ARBA" id="ARBA00012483"/>
    </source>
</evidence>
<dbReference type="InterPro" id="IPR015943">
    <property type="entry name" value="WD40/YVTN_repeat-like_dom_sf"/>
</dbReference>
<accession>A0ABQ8HAL0</accession>
<feature type="region of interest" description="Disordered" evidence="7">
    <location>
        <begin position="23"/>
        <end position="79"/>
    </location>
</feature>
<dbReference type="Pfam" id="PF23419">
    <property type="entry name" value="WD40_RFWD3"/>
    <property type="match status" value="1"/>
</dbReference>
<dbReference type="SUPFAM" id="SSF50978">
    <property type="entry name" value="WD40 repeat-like"/>
    <property type="match status" value="1"/>
</dbReference>
<protein>
    <recommendedName>
        <fullName evidence="2">RING-type E3 ubiquitin transferase</fullName>
        <ecNumber evidence="2">2.3.2.27</ecNumber>
    </recommendedName>
</protein>
<evidence type="ECO:0000259" key="8">
    <source>
        <dbReference type="PROSITE" id="PS50089"/>
    </source>
</evidence>
<keyword evidence="10" id="KW-1185">Reference proteome</keyword>
<dbReference type="PANTHER" id="PTHR16047:SF13">
    <property type="entry name" value="E3 UBIQUITIN-PROTEIN LIGASE RFWD3"/>
    <property type="match status" value="1"/>
</dbReference>
<keyword evidence="6" id="KW-0175">Coiled coil</keyword>
<dbReference type="InterPro" id="IPR036322">
    <property type="entry name" value="WD40_repeat_dom_sf"/>
</dbReference>